<evidence type="ECO:0000256" key="3">
    <source>
        <dbReference type="ARBA" id="ARBA00022448"/>
    </source>
</evidence>
<dbReference type="GO" id="GO:0046961">
    <property type="term" value="F:proton-transporting ATPase activity, rotational mechanism"/>
    <property type="evidence" value="ECO:0007669"/>
    <property type="project" value="InterPro"/>
</dbReference>
<dbReference type="AlphaFoldDB" id="A0A2H0U8V8"/>
<evidence type="ECO:0000313" key="9">
    <source>
        <dbReference type="EMBL" id="PIR82853.1"/>
    </source>
</evidence>
<feature type="transmembrane region" description="Helical" evidence="8">
    <location>
        <begin position="479"/>
        <end position="499"/>
    </location>
</feature>
<name>A0A2H0U8V8_9BACT</name>
<dbReference type="Pfam" id="PF01496">
    <property type="entry name" value="V_ATPase_I"/>
    <property type="match status" value="1"/>
</dbReference>
<evidence type="ECO:0000256" key="8">
    <source>
        <dbReference type="SAM" id="Phobius"/>
    </source>
</evidence>
<feature type="transmembrane region" description="Helical" evidence="8">
    <location>
        <begin position="444"/>
        <end position="467"/>
    </location>
</feature>
<keyword evidence="5 8" id="KW-1133">Transmembrane helix</keyword>
<dbReference type="GO" id="GO:0007035">
    <property type="term" value="P:vacuolar acidification"/>
    <property type="evidence" value="ECO:0007669"/>
    <property type="project" value="TreeGrafter"/>
</dbReference>
<gene>
    <name evidence="9" type="ORF">COU20_00115</name>
</gene>
<keyword evidence="4 8" id="KW-0812">Transmembrane</keyword>
<proteinExistence type="inferred from homology"/>
<protein>
    <submittedName>
        <fullName evidence="9">Uncharacterized protein</fullName>
    </submittedName>
</protein>
<comment type="similarity">
    <text evidence="2">Belongs to the V-ATPase 116 kDa subunit family.</text>
</comment>
<dbReference type="Proteomes" id="UP000231379">
    <property type="component" value="Unassembled WGS sequence"/>
</dbReference>
<dbReference type="GO" id="GO:0033179">
    <property type="term" value="C:proton-transporting V-type ATPase, V0 domain"/>
    <property type="evidence" value="ECO:0007669"/>
    <property type="project" value="InterPro"/>
</dbReference>
<evidence type="ECO:0000256" key="4">
    <source>
        <dbReference type="ARBA" id="ARBA00022692"/>
    </source>
</evidence>
<evidence type="ECO:0000256" key="6">
    <source>
        <dbReference type="ARBA" id="ARBA00023065"/>
    </source>
</evidence>
<keyword evidence="7 8" id="KW-0472">Membrane</keyword>
<comment type="caution">
    <text evidence="9">The sequence shown here is derived from an EMBL/GenBank/DDBJ whole genome shotgun (WGS) entry which is preliminary data.</text>
</comment>
<keyword evidence="6" id="KW-0406">Ion transport</keyword>
<feature type="transmembrane region" description="Helical" evidence="8">
    <location>
        <begin position="561"/>
        <end position="583"/>
    </location>
</feature>
<organism evidence="9 10">
    <name type="scientific">Candidatus Kaiserbacteria bacterium CG10_big_fil_rev_8_21_14_0_10_59_10</name>
    <dbReference type="NCBI Taxonomy" id="1974612"/>
    <lineage>
        <taxon>Bacteria</taxon>
        <taxon>Candidatus Kaiseribacteriota</taxon>
    </lineage>
</organism>
<dbReference type="PANTHER" id="PTHR11629">
    <property type="entry name" value="VACUOLAR PROTON ATPASES"/>
    <property type="match status" value="1"/>
</dbReference>
<accession>A0A2H0U8V8</accession>
<evidence type="ECO:0000313" key="10">
    <source>
        <dbReference type="Proteomes" id="UP000231379"/>
    </source>
</evidence>
<keyword evidence="3" id="KW-0813">Transport</keyword>
<reference evidence="10" key="1">
    <citation type="submission" date="2017-09" db="EMBL/GenBank/DDBJ databases">
        <title>Depth-based differentiation of microbial function through sediment-hosted aquifers and enrichment of novel symbionts in the deep terrestrial subsurface.</title>
        <authorList>
            <person name="Probst A.J."/>
            <person name="Ladd B."/>
            <person name="Jarett J.K."/>
            <person name="Geller-Mcgrath D.E."/>
            <person name="Sieber C.M.K."/>
            <person name="Emerson J.B."/>
            <person name="Anantharaman K."/>
            <person name="Thomas B.C."/>
            <person name="Malmstrom R."/>
            <person name="Stieglmeier M."/>
            <person name="Klingl A."/>
            <person name="Woyke T."/>
            <person name="Ryan C.M."/>
            <person name="Banfield J.F."/>
        </authorList>
    </citation>
    <scope>NUCLEOTIDE SEQUENCE [LARGE SCALE GENOMIC DNA]</scope>
</reference>
<evidence type="ECO:0000256" key="7">
    <source>
        <dbReference type="ARBA" id="ARBA00023136"/>
    </source>
</evidence>
<feature type="transmembrane region" description="Helical" evidence="8">
    <location>
        <begin position="505"/>
        <end position="525"/>
    </location>
</feature>
<sequence length="655" mass="71859">MAQIPVIKIRCFITRDRAEALITRLHTEGIAELIEEISDETLHTDAQETFEHRHRSAHLDTAVDFLSSYHHDPDPFRGVFEGSRVETNTRAIKALLENYDTESVLGEVHRIQTRLIEIDAKLKAGGDEERIVRAWARLNFPLAAVTDSATTVVFPLHGTARELDLIEEALFEEKLAHLERVGESTLLVIAHRDVKGSVENALREAEVEVLRLPRKNETAAAVLREIDATRSTLEDEKAFLESEALSVARRELASLKQLADNARWAMRERDTAAGLSRSASVAVFDAWVPEAAWKLFLPRLSRDFPTAAFEAREIPKEEIPPTLIENRGLVRPFEFITRLYGVPSHKDLDPTPFLSAFFFVFFGLSLSDFGYGITLMALTGATLIRYKVQSGMRSLLTTLFFGGFGAAVVGILYGGYFGISAVSIHPALGRLQAFDPIANPMPVFYLALGMGVVQVMFGIVLDIVRAAKNKDLMNGMLDNVPWLLMFLILIAFIIAKVGIVPEALALPILGAWGTFAIAAALLISLTKARLGKGIADMLLKGVLALYGGVNYFSDILSYSRLLALGLATSALGFSINLIAGIVGGEGVGFGTIFAVLVLIAGHTLNITISTLGAFIHSSRLQYVEFFGKFLQGTGRPFTPFVRETKHTILLPDTPG</sequence>
<dbReference type="PANTHER" id="PTHR11629:SF63">
    <property type="entry name" value="V-TYPE PROTON ATPASE SUBUNIT A"/>
    <property type="match status" value="1"/>
</dbReference>
<dbReference type="InterPro" id="IPR002490">
    <property type="entry name" value="V-ATPase_116kDa_su"/>
</dbReference>
<comment type="subcellular location">
    <subcellularLocation>
        <location evidence="1">Membrane</location>
        <topology evidence="1">Multi-pass membrane protein</topology>
    </subcellularLocation>
</comment>
<feature type="transmembrane region" description="Helical" evidence="8">
    <location>
        <begin position="589"/>
        <end position="615"/>
    </location>
</feature>
<dbReference type="GO" id="GO:0016471">
    <property type="term" value="C:vacuolar proton-transporting V-type ATPase complex"/>
    <property type="evidence" value="ECO:0007669"/>
    <property type="project" value="TreeGrafter"/>
</dbReference>
<evidence type="ECO:0000256" key="5">
    <source>
        <dbReference type="ARBA" id="ARBA00022989"/>
    </source>
</evidence>
<dbReference type="EMBL" id="PFBM01000003">
    <property type="protein sequence ID" value="PIR82853.1"/>
    <property type="molecule type" value="Genomic_DNA"/>
</dbReference>
<feature type="transmembrane region" description="Helical" evidence="8">
    <location>
        <begin position="353"/>
        <end position="378"/>
    </location>
</feature>
<evidence type="ECO:0000256" key="1">
    <source>
        <dbReference type="ARBA" id="ARBA00004141"/>
    </source>
</evidence>
<evidence type="ECO:0000256" key="2">
    <source>
        <dbReference type="ARBA" id="ARBA00009904"/>
    </source>
</evidence>
<dbReference type="GO" id="GO:0051117">
    <property type="term" value="F:ATPase binding"/>
    <property type="evidence" value="ECO:0007669"/>
    <property type="project" value="TreeGrafter"/>
</dbReference>
<feature type="transmembrane region" description="Helical" evidence="8">
    <location>
        <begin position="399"/>
        <end position="424"/>
    </location>
</feature>